<dbReference type="InterPro" id="IPR003395">
    <property type="entry name" value="RecF/RecN/SMC_N"/>
</dbReference>
<feature type="domain" description="SMC hinge" evidence="10">
    <location>
        <begin position="518"/>
        <end position="636"/>
    </location>
</feature>
<reference evidence="12 14" key="2">
    <citation type="submission" date="2018-03" db="EMBL/GenBank/DDBJ databases">
        <authorList>
            <person name="Fogelqvist J."/>
        </authorList>
    </citation>
    <scope>NUCLEOTIDE SEQUENCE [LARGE SCALE GENOMIC DNA]</scope>
</reference>
<keyword evidence="4 8" id="KW-0175">Coiled coil</keyword>
<dbReference type="PANTHER" id="PTHR18937:SF12">
    <property type="entry name" value="STRUCTURAL MAINTENANCE OF CHROMOSOMES PROTEIN"/>
    <property type="match status" value="1"/>
</dbReference>
<dbReference type="SUPFAM" id="SSF75553">
    <property type="entry name" value="Smc hinge domain"/>
    <property type="match status" value="1"/>
</dbReference>
<dbReference type="InterPro" id="IPR027417">
    <property type="entry name" value="P-loop_NTPase"/>
</dbReference>
<protein>
    <recommendedName>
        <fullName evidence="7">Structural maintenance of chromosomes protein</fullName>
    </recommendedName>
</protein>
<dbReference type="GO" id="GO:0007062">
    <property type="term" value="P:sister chromatid cohesion"/>
    <property type="evidence" value="ECO:0007669"/>
    <property type="project" value="TreeGrafter"/>
</dbReference>
<evidence type="ECO:0000259" key="10">
    <source>
        <dbReference type="SMART" id="SM00968"/>
    </source>
</evidence>
<dbReference type="AlphaFoldDB" id="A0A0G4IW08"/>
<dbReference type="Gene3D" id="3.30.70.1620">
    <property type="match status" value="1"/>
</dbReference>
<sequence>MAADRAEKAGGGIRELIVKDFKSWGGEQVVGPFRTFTCIVGCNGSGKSNLMDAISFVLGVKTMQLRGSQVKDLIHRAADGTQADSAFVEIVYEDADRMVTTFRRAISAVSCKTTYTYNGRTIKWSEYESLLADIGVLVRARNSLVFQGDVESIAQKSSSELTNLFEEISGSARLQQTYTELQRSASEAETQFLRSFEKRKGLAKEKRQLKEQKEEAKRFQELCASRQELKEQLFLWQLFHMGEDLKAQAERLKEARADEEELSEERSDIERQINVSNKALGTARRKRSALEQSIADRKKSLDDMTTKRIKLKEEEEFMEETLKSEEAELSKGLQERKKESSALTKLEKQFRELEKEYEEFNASKESGREALELSEANLARYKECQREAALKTAGMRQERQRLELQISSLAASENDMRTQLEGLHKHEAQLVSSRAVQVTRLQKLDENLASTSGKLSTLQSQLESLMDSKSTNATLRSQLNSELAAIEQQLLGIRVDRAESARETRFNAAISALQRLYPGVRGRLSSLCRPTQRRYHSAVATALGKNLHAIVVDTKRTALEAIRYFKEQRVGTATFLPLDALHVPPSSADAIRQQTGIAVKLVQDVIEADESVQKALLYACGDTILAESLDEARVIAFGSRRYKVVTIHGELLHKSGNMSGGAARDETSTSASTWDRSKLNDLKNQRDRLIERLSKIESEHGAVIQERQLSTSIGQLSSQVRYLEQEKKVAQEKLAKVDESIADCREQAAMLETKLADTLSSIEKLRDTELSQLVREIESAEDEVYASFAQAVNISDVRRFEEHYTEQQRARAEKQLDITTRLNRCRAQLEYQKSVALTDDVLEQRKAAIEEHRAELSQLRAMIISIDESIEAVEEAIIQATEEISDAKQSVADHQGRVKLLKDSLNDYMRKLADVQSTIVSIEAETAKIQQRRRDMLQICKLEQIQIPLKKRRGARSSRRRGRPRSPSVGSEADESSSREDLAQLQSQSQSQSQLDVQDVEIIGTDEIDFSGLRYERNITTAEEYNALKSQLEDELERLSAQIDALAPNLKSFGKFDEVKERLASAGAEFEDAKNSSKAAGELFQKNRAERLSLFMDAFNHVSGAIDDVYKQLTRSSRFPLGGNAYLTLENAEDPFAGGIKFHAMPPMKRFRDMEQLSGGEKTVAALALLFAIHSYRPSPFFVLDEVDAALDKTNVTKVARYVRYRAHEDNLQCIVISLKDTFFDKADALVGVYKDRLTSRSGSVTLDLNKYGE</sequence>
<dbReference type="Proteomes" id="UP000039324">
    <property type="component" value="Unassembled WGS sequence"/>
</dbReference>
<proteinExistence type="inferred from homology"/>
<evidence type="ECO:0000256" key="3">
    <source>
        <dbReference type="ARBA" id="ARBA00022776"/>
    </source>
</evidence>
<dbReference type="SMART" id="SM00968">
    <property type="entry name" value="SMC_hinge"/>
    <property type="match status" value="1"/>
</dbReference>
<dbReference type="InterPro" id="IPR010935">
    <property type="entry name" value="SMC_hinge"/>
</dbReference>
<feature type="region of interest" description="Disordered" evidence="9">
    <location>
        <begin position="322"/>
        <end position="341"/>
    </location>
</feature>
<keyword evidence="6" id="KW-0131">Cell cycle</keyword>
<dbReference type="GO" id="GO:0003677">
    <property type="term" value="F:DNA binding"/>
    <property type="evidence" value="ECO:0007669"/>
    <property type="project" value="TreeGrafter"/>
</dbReference>
<feature type="compositionally biased region" description="Basic residues" evidence="9">
    <location>
        <begin position="950"/>
        <end position="964"/>
    </location>
</feature>
<evidence type="ECO:0000256" key="1">
    <source>
        <dbReference type="ARBA" id="ARBA00004123"/>
    </source>
</evidence>
<dbReference type="PANTHER" id="PTHR18937">
    <property type="entry name" value="STRUCTURAL MAINTENANCE OF CHROMOSOMES SMC FAMILY MEMBER"/>
    <property type="match status" value="1"/>
</dbReference>
<dbReference type="SUPFAM" id="SSF52540">
    <property type="entry name" value="P-loop containing nucleoside triphosphate hydrolases"/>
    <property type="match status" value="1"/>
</dbReference>
<dbReference type="GO" id="GO:0051301">
    <property type="term" value="P:cell division"/>
    <property type="evidence" value="ECO:0007669"/>
    <property type="project" value="UniProtKB-KW"/>
</dbReference>
<dbReference type="Pfam" id="PF06470">
    <property type="entry name" value="SMC_hinge"/>
    <property type="match status" value="1"/>
</dbReference>
<dbReference type="InterPro" id="IPR036277">
    <property type="entry name" value="SMC_hinge_sf"/>
</dbReference>
<dbReference type="EMBL" id="OVEO01000007">
    <property type="protein sequence ID" value="SPQ97261.1"/>
    <property type="molecule type" value="Genomic_DNA"/>
</dbReference>
<evidence type="ECO:0000313" key="13">
    <source>
        <dbReference type="Proteomes" id="UP000039324"/>
    </source>
</evidence>
<dbReference type="InterPro" id="IPR024704">
    <property type="entry name" value="SMC"/>
</dbReference>
<keyword evidence="5 7" id="KW-0539">Nucleus</keyword>
<dbReference type="GO" id="GO:0016887">
    <property type="term" value="F:ATP hydrolysis activity"/>
    <property type="evidence" value="ECO:0007669"/>
    <property type="project" value="InterPro"/>
</dbReference>
<keyword evidence="12" id="KW-0496">Mitochondrion</keyword>
<evidence type="ECO:0000313" key="11">
    <source>
        <dbReference type="EMBL" id="CEO99251.1"/>
    </source>
</evidence>
<keyword evidence="2" id="KW-0132">Cell division</keyword>
<feature type="coiled-coil region" evidence="8">
    <location>
        <begin position="1022"/>
        <end position="1076"/>
    </location>
</feature>
<dbReference type="Proteomes" id="UP000290189">
    <property type="component" value="Unassembled WGS sequence"/>
</dbReference>
<evidence type="ECO:0000256" key="7">
    <source>
        <dbReference type="PIRNR" id="PIRNR005719"/>
    </source>
</evidence>
<dbReference type="GO" id="GO:0008278">
    <property type="term" value="C:cohesin complex"/>
    <property type="evidence" value="ECO:0007669"/>
    <property type="project" value="TreeGrafter"/>
</dbReference>
<feature type="coiled-coil region" evidence="8">
    <location>
        <begin position="679"/>
        <end position="754"/>
    </location>
</feature>
<evidence type="ECO:0000256" key="2">
    <source>
        <dbReference type="ARBA" id="ARBA00022618"/>
    </source>
</evidence>
<accession>A0A0G4IW08</accession>
<comment type="similarity">
    <text evidence="7">Belongs to the SMC family.</text>
</comment>
<dbReference type="STRING" id="37360.A0A0G4IW08"/>
<dbReference type="OrthoDB" id="5575062at2759"/>
<keyword evidence="3" id="KW-0498">Mitosis</keyword>
<feature type="compositionally biased region" description="Low complexity" evidence="9">
    <location>
        <begin position="984"/>
        <end position="997"/>
    </location>
</feature>
<dbReference type="Gene3D" id="1.20.1060.20">
    <property type="match status" value="1"/>
</dbReference>
<keyword evidence="13" id="KW-1185">Reference proteome</keyword>
<evidence type="ECO:0000256" key="4">
    <source>
        <dbReference type="ARBA" id="ARBA00023054"/>
    </source>
</evidence>
<name>A0A0G4IW08_PLABS</name>
<geneLocation type="mitochondrion" evidence="12"/>
<dbReference type="GO" id="GO:0005634">
    <property type="term" value="C:nucleus"/>
    <property type="evidence" value="ECO:0007669"/>
    <property type="project" value="UniProtKB-SubCell"/>
</dbReference>
<dbReference type="PIRSF" id="PIRSF005719">
    <property type="entry name" value="SMC"/>
    <property type="match status" value="1"/>
</dbReference>
<reference evidence="11 13" key="1">
    <citation type="submission" date="2015-02" db="EMBL/GenBank/DDBJ databases">
        <authorList>
            <person name="Chooi Y.-H."/>
        </authorList>
    </citation>
    <scope>NUCLEOTIDE SEQUENCE [LARGE SCALE GENOMIC DNA]</scope>
    <source>
        <strain evidence="11">E3</strain>
    </source>
</reference>
<feature type="region of interest" description="Disordered" evidence="9">
    <location>
        <begin position="950"/>
        <end position="998"/>
    </location>
</feature>
<feature type="coiled-coil region" evidence="8">
    <location>
        <begin position="842"/>
        <end position="925"/>
    </location>
</feature>
<dbReference type="EMBL" id="CDSF01000090">
    <property type="protein sequence ID" value="CEO99251.1"/>
    <property type="molecule type" value="Genomic_DNA"/>
</dbReference>
<dbReference type="Pfam" id="PF02463">
    <property type="entry name" value="SMC_N"/>
    <property type="match status" value="1"/>
</dbReference>
<dbReference type="Gene3D" id="3.40.50.300">
    <property type="entry name" value="P-loop containing nucleotide triphosphate hydrolases"/>
    <property type="match status" value="2"/>
</dbReference>
<evidence type="ECO:0000313" key="14">
    <source>
        <dbReference type="Proteomes" id="UP000290189"/>
    </source>
</evidence>
<organism evidence="11 13">
    <name type="scientific">Plasmodiophora brassicae</name>
    <name type="common">Clubroot disease agent</name>
    <dbReference type="NCBI Taxonomy" id="37360"/>
    <lineage>
        <taxon>Eukaryota</taxon>
        <taxon>Sar</taxon>
        <taxon>Rhizaria</taxon>
        <taxon>Endomyxa</taxon>
        <taxon>Phytomyxea</taxon>
        <taxon>Plasmodiophorida</taxon>
        <taxon>Plasmodiophoridae</taxon>
        <taxon>Plasmodiophora</taxon>
    </lineage>
</organism>
<evidence type="ECO:0000256" key="6">
    <source>
        <dbReference type="ARBA" id="ARBA00023306"/>
    </source>
</evidence>
<gene>
    <name evidence="11" type="ORF">PBRA_001157</name>
    <name evidence="12" type="ORF">PLBR_LOCUS4476</name>
</gene>
<dbReference type="GO" id="GO:0005524">
    <property type="term" value="F:ATP binding"/>
    <property type="evidence" value="ECO:0007669"/>
    <property type="project" value="InterPro"/>
</dbReference>
<evidence type="ECO:0000256" key="8">
    <source>
        <dbReference type="SAM" id="Coils"/>
    </source>
</evidence>
<dbReference type="OMA" id="KHMDFQR"/>
<evidence type="ECO:0000256" key="5">
    <source>
        <dbReference type="ARBA" id="ARBA00023242"/>
    </source>
</evidence>
<comment type="subcellular location">
    <subcellularLocation>
        <location evidence="1 7">Nucleus</location>
    </subcellularLocation>
</comment>
<evidence type="ECO:0000256" key="9">
    <source>
        <dbReference type="SAM" id="MobiDB-lite"/>
    </source>
</evidence>
<evidence type="ECO:0000313" key="12">
    <source>
        <dbReference type="EMBL" id="SPQ97261.1"/>
    </source>
</evidence>